<gene>
    <name evidence="1" type="ORF">F0475_05665</name>
</gene>
<keyword evidence="2" id="KW-1185">Reference proteome</keyword>
<dbReference type="Proteomes" id="UP000482295">
    <property type="component" value="Unassembled WGS sequence"/>
</dbReference>
<protein>
    <submittedName>
        <fullName evidence="1">Uncharacterized protein</fullName>
    </submittedName>
</protein>
<proteinExistence type="predicted"/>
<comment type="caution">
    <text evidence="1">The sequence shown here is derived from an EMBL/GenBank/DDBJ whole genome shotgun (WGS) entry which is preliminary data.</text>
</comment>
<dbReference type="EMBL" id="VVIQ01000004">
    <property type="protein sequence ID" value="MUL27797.1"/>
    <property type="molecule type" value="Genomic_DNA"/>
</dbReference>
<sequence length="76" mass="8383">MQGKPLFDRKKRLSRLEKGVSLILLKASPSPSKGGDVLTIGFFFDSKIQLSLIPLTTLFHPTNSIHAPLHSERGRG</sequence>
<reference evidence="1 2" key="1">
    <citation type="submission" date="2019-09" db="EMBL/GenBank/DDBJ databases">
        <title>Prevotella A2879 sp. nov., isolated from an abscess of a patient.</title>
        <authorList>
            <person name="Buhl M."/>
            <person name="Oberhettinger P."/>
        </authorList>
    </citation>
    <scope>NUCLEOTIDE SEQUENCE [LARGE SCALE GENOMIC DNA]</scope>
    <source>
        <strain evidence="1 2">A2879</strain>
    </source>
</reference>
<accession>A0A7C9LDF3</accession>
<evidence type="ECO:0000313" key="2">
    <source>
        <dbReference type="Proteomes" id="UP000482295"/>
    </source>
</evidence>
<dbReference type="AlphaFoldDB" id="A0A7C9LDF3"/>
<name>A0A7C9LDF3_9BACT</name>
<evidence type="ECO:0000313" key="1">
    <source>
        <dbReference type="EMBL" id="MUL27797.1"/>
    </source>
</evidence>
<organism evidence="1 2">
    <name type="scientific">Prevotella vespertina</name>
    <dbReference type="NCBI Taxonomy" id="2608404"/>
    <lineage>
        <taxon>Bacteria</taxon>
        <taxon>Pseudomonadati</taxon>
        <taxon>Bacteroidota</taxon>
        <taxon>Bacteroidia</taxon>
        <taxon>Bacteroidales</taxon>
        <taxon>Prevotellaceae</taxon>
        <taxon>Prevotella</taxon>
    </lineage>
</organism>